<keyword evidence="10" id="KW-1185">Reference proteome</keyword>
<keyword evidence="4" id="KW-0378">Hydrolase</keyword>
<dbReference type="GO" id="GO:0106300">
    <property type="term" value="P:protein-DNA covalent cross-linking repair"/>
    <property type="evidence" value="ECO:0007669"/>
    <property type="project" value="InterPro"/>
</dbReference>
<dbReference type="RefSeq" id="WP_089815636.1">
    <property type="nucleotide sequence ID" value="NZ_FOZK01000002.1"/>
</dbReference>
<evidence type="ECO:0000256" key="2">
    <source>
        <dbReference type="ARBA" id="ARBA00022670"/>
    </source>
</evidence>
<evidence type="ECO:0000256" key="3">
    <source>
        <dbReference type="ARBA" id="ARBA00022763"/>
    </source>
</evidence>
<dbReference type="GO" id="GO:0003697">
    <property type="term" value="F:single-stranded DNA binding"/>
    <property type="evidence" value="ECO:0007669"/>
    <property type="project" value="InterPro"/>
</dbReference>
<evidence type="ECO:0000256" key="4">
    <source>
        <dbReference type="ARBA" id="ARBA00022801"/>
    </source>
</evidence>
<dbReference type="SUPFAM" id="SSF143081">
    <property type="entry name" value="BB1717-like"/>
    <property type="match status" value="1"/>
</dbReference>
<evidence type="ECO:0000256" key="5">
    <source>
        <dbReference type="ARBA" id="ARBA00023124"/>
    </source>
</evidence>
<dbReference type="InterPro" id="IPR036590">
    <property type="entry name" value="SRAP-like"/>
</dbReference>
<dbReference type="AlphaFoldDB" id="A0A1I6KYQ9"/>
<evidence type="ECO:0000256" key="7">
    <source>
        <dbReference type="ARBA" id="ARBA00023239"/>
    </source>
</evidence>
<comment type="similarity">
    <text evidence="1">Belongs to the SOS response-associated peptidase family.</text>
</comment>
<dbReference type="PANTHER" id="PTHR13604:SF0">
    <property type="entry name" value="ABASIC SITE PROCESSING PROTEIN HMCES"/>
    <property type="match status" value="1"/>
</dbReference>
<organism evidence="9 10">
    <name type="scientific">Halomicrobium zhouii</name>
    <dbReference type="NCBI Taxonomy" id="767519"/>
    <lineage>
        <taxon>Archaea</taxon>
        <taxon>Methanobacteriati</taxon>
        <taxon>Methanobacteriota</taxon>
        <taxon>Stenosarchaea group</taxon>
        <taxon>Halobacteria</taxon>
        <taxon>Halobacteriales</taxon>
        <taxon>Haloarculaceae</taxon>
        <taxon>Halomicrobium</taxon>
    </lineage>
</organism>
<keyword evidence="3" id="KW-0227">DNA damage</keyword>
<dbReference type="EMBL" id="FOZK01000002">
    <property type="protein sequence ID" value="SFR96341.1"/>
    <property type="molecule type" value="Genomic_DNA"/>
</dbReference>
<evidence type="ECO:0000256" key="1">
    <source>
        <dbReference type="ARBA" id="ARBA00008136"/>
    </source>
</evidence>
<evidence type="ECO:0000313" key="10">
    <source>
        <dbReference type="Proteomes" id="UP000199062"/>
    </source>
</evidence>
<sequence>MCGRTSLFLERADLEDRFAAELVTDGGVDYRPRYNVAPGSDLEVVTNEAPATIDQFQWGLVPSWAEEPTRGLINARSETAAEKRSFREAWERRPCLVPSTGFYEWQDRDVGGKRPYRIYRDGDDPAFAMAGLWERWEGADETLATVTILTTEPNDVVAPIHDRMPVILPPEAERTWLEAGPDERRGLCRPYPGDDLAAYPVSTAVNDPANDHPGVVEADPSEQAGLGDFG</sequence>
<evidence type="ECO:0000313" key="9">
    <source>
        <dbReference type="EMBL" id="SFR96341.1"/>
    </source>
</evidence>
<dbReference type="InterPro" id="IPR003738">
    <property type="entry name" value="SRAP"/>
</dbReference>
<dbReference type="GO" id="GO:0006508">
    <property type="term" value="P:proteolysis"/>
    <property type="evidence" value="ECO:0007669"/>
    <property type="project" value="UniProtKB-KW"/>
</dbReference>
<dbReference type="OrthoDB" id="109020at2157"/>
<keyword evidence="2" id="KW-0645">Protease</keyword>
<dbReference type="GO" id="GO:0008233">
    <property type="term" value="F:peptidase activity"/>
    <property type="evidence" value="ECO:0007669"/>
    <property type="project" value="UniProtKB-KW"/>
</dbReference>
<dbReference type="Pfam" id="PF02586">
    <property type="entry name" value="SRAP"/>
    <property type="match status" value="1"/>
</dbReference>
<keyword evidence="7" id="KW-0456">Lyase</keyword>
<evidence type="ECO:0000256" key="8">
    <source>
        <dbReference type="SAM" id="MobiDB-lite"/>
    </source>
</evidence>
<evidence type="ECO:0000256" key="6">
    <source>
        <dbReference type="ARBA" id="ARBA00023125"/>
    </source>
</evidence>
<accession>A0A1I6KYQ9</accession>
<proteinExistence type="inferred from homology"/>
<feature type="region of interest" description="Disordered" evidence="8">
    <location>
        <begin position="198"/>
        <end position="230"/>
    </location>
</feature>
<gene>
    <name evidence="9" type="ORF">SAMN05216559_1562</name>
</gene>
<reference evidence="9 10" key="1">
    <citation type="submission" date="2016-10" db="EMBL/GenBank/DDBJ databases">
        <authorList>
            <person name="de Groot N.N."/>
        </authorList>
    </citation>
    <scope>NUCLEOTIDE SEQUENCE [LARGE SCALE GENOMIC DNA]</scope>
    <source>
        <strain evidence="9 10">CGMCC 1.10457</strain>
    </source>
</reference>
<dbReference type="GO" id="GO:0016829">
    <property type="term" value="F:lyase activity"/>
    <property type="evidence" value="ECO:0007669"/>
    <property type="project" value="UniProtKB-KW"/>
</dbReference>
<keyword evidence="5" id="KW-0190">Covalent protein-DNA linkage</keyword>
<keyword evidence="6" id="KW-0238">DNA-binding</keyword>
<dbReference type="Gene3D" id="3.90.1680.10">
    <property type="entry name" value="SOS response associated peptidase-like"/>
    <property type="match status" value="1"/>
</dbReference>
<protein>
    <submittedName>
        <fullName evidence="9">Putative SOS response-associated peptidase YedK</fullName>
    </submittedName>
</protein>
<dbReference type="Proteomes" id="UP000199062">
    <property type="component" value="Unassembled WGS sequence"/>
</dbReference>
<dbReference type="PANTHER" id="PTHR13604">
    <property type="entry name" value="DC12-RELATED"/>
    <property type="match status" value="1"/>
</dbReference>
<name>A0A1I6KYQ9_9EURY</name>